<accession>A0A540VFK7</accession>
<dbReference type="Gene3D" id="3.90.980.10">
    <property type="entry name" value="DNA primase, catalytic core, N-terminal domain"/>
    <property type="match status" value="1"/>
</dbReference>
<evidence type="ECO:0000256" key="15">
    <source>
        <dbReference type="SAM" id="MobiDB-lite"/>
    </source>
</evidence>
<dbReference type="InterPro" id="IPR006171">
    <property type="entry name" value="TOPRIM_dom"/>
</dbReference>
<comment type="cofactor">
    <cofactor evidence="13 14">
        <name>Zn(2+)</name>
        <dbReference type="ChEBI" id="CHEBI:29105"/>
    </cofactor>
    <text evidence="13 14">Binds 1 zinc ion per monomer.</text>
</comment>
<evidence type="ECO:0000256" key="6">
    <source>
        <dbReference type="ARBA" id="ARBA00022723"/>
    </source>
</evidence>
<dbReference type="InterPro" id="IPR019475">
    <property type="entry name" value="DNA_primase_DnaB-bd"/>
</dbReference>
<dbReference type="HAMAP" id="MF_00974">
    <property type="entry name" value="DNA_primase_DnaG"/>
    <property type="match status" value="1"/>
</dbReference>
<evidence type="ECO:0000313" key="18">
    <source>
        <dbReference type="Proteomes" id="UP000317371"/>
    </source>
</evidence>
<dbReference type="Gene3D" id="1.20.50.20">
    <property type="entry name" value="DnaG, RNA polymerase domain, helical bundle"/>
    <property type="match status" value="1"/>
</dbReference>
<dbReference type="Proteomes" id="UP000317371">
    <property type="component" value="Unassembled WGS sequence"/>
</dbReference>
<comment type="function">
    <text evidence="12 13">RNA polymerase that catalyzes the synthesis of short RNA molecules used as primers for DNA polymerase during DNA replication.</text>
</comment>
<comment type="catalytic activity">
    <reaction evidence="12">
        <text>ssDNA + n NTP = ssDNA/pppN(pN)n-1 hybrid + (n-1) diphosphate.</text>
        <dbReference type="EC" id="2.7.7.101"/>
    </reaction>
</comment>
<evidence type="ECO:0000256" key="7">
    <source>
        <dbReference type="ARBA" id="ARBA00022771"/>
    </source>
</evidence>
<dbReference type="CDD" id="cd03364">
    <property type="entry name" value="TOPRIM_DnaG_primases"/>
    <property type="match status" value="1"/>
</dbReference>
<dbReference type="InterPro" id="IPR036977">
    <property type="entry name" value="DNA_primase_Znf_CHC2"/>
</dbReference>
<dbReference type="InterPro" id="IPR013264">
    <property type="entry name" value="DNAG_N"/>
</dbReference>
<comment type="caution">
    <text evidence="17">The sequence shown here is derived from an EMBL/GenBank/DDBJ whole genome shotgun (WGS) entry which is preliminary data.</text>
</comment>
<dbReference type="EMBL" id="VIGC01000013">
    <property type="protein sequence ID" value="TQE95545.1"/>
    <property type="molecule type" value="Genomic_DNA"/>
</dbReference>
<gene>
    <name evidence="12" type="primary">dnaG</name>
    <name evidence="17" type="ORF">FKZ61_11950</name>
</gene>
<dbReference type="NCBIfam" id="TIGR01391">
    <property type="entry name" value="dnaG"/>
    <property type="match status" value="1"/>
</dbReference>
<dbReference type="SMART" id="SM00493">
    <property type="entry name" value="TOPRIM"/>
    <property type="match status" value="1"/>
</dbReference>
<dbReference type="PROSITE" id="PS50880">
    <property type="entry name" value="TOPRIM"/>
    <property type="match status" value="1"/>
</dbReference>
<keyword evidence="4 12" id="KW-0548">Nucleotidyltransferase</keyword>
<evidence type="ECO:0000256" key="9">
    <source>
        <dbReference type="ARBA" id="ARBA00022842"/>
    </source>
</evidence>
<dbReference type="Gene3D" id="3.90.580.10">
    <property type="entry name" value="Zinc finger, CHC2-type domain"/>
    <property type="match status" value="1"/>
</dbReference>
<dbReference type="InterPro" id="IPR006295">
    <property type="entry name" value="DNA_primase_DnaG"/>
</dbReference>
<dbReference type="Gene3D" id="1.10.860.10">
    <property type="entry name" value="DNAb Helicase, Chain A"/>
    <property type="match status" value="1"/>
</dbReference>
<keyword evidence="6 13" id="KW-0479">Metal-binding</keyword>
<evidence type="ECO:0000256" key="3">
    <source>
        <dbReference type="ARBA" id="ARBA00022679"/>
    </source>
</evidence>
<dbReference type="Pfam" id="PF08275">
    <property type="entry name" value="DNAG_N"/>
    <property type="match status" value="1"/>
</dbReference>
<comment type="similarity">
    <text evidence="12 13">Belongs to the DnaG primase family.</text>
</comment>
<dbReference type="GO" id="GO:0005737">
    <property type="term" value="C:cytoplasm"/>
    <property type="evidence" value="ECO:0007669"/>
    <property type="project" value="TreeGrafter"/>
</dbReference>
<dbReference type="GO" id="GO:0006269">
    <property type="term" value="P:DNA replication, synthesis of primer"/>
    <property type="evidence" value="ECO:0007669"/>
    <property type="project" value="UniProtKB-UniRule"/>
</dbReference>
<keyword evidence="9" id="KW-0460">Magnesium</keyword>
<dbReference type="OrthoDB" id="9803773at2"/>
<dbReference type="PANTHER" id="PTHR30313">
    <property type="entry name" value="DNA PRIMASE"/>
    <property type="match status" value="1"/>
</dbReference>
<keyword evidence="7 14" id="KW-0863">Zinc-finger</keyword>
<dbReference type="AlphaFoldDB" id="A0A540VFK7"/>
<keyword evidence="2 12" id="KW-0639">Primosome</keyword>
<keyword evidence="10 12" id="KW-0238">DNA-binding</keyword>
<keyword evidence="8 13" id="KW-0862">Zinc</keyword>
<dbReference type="SUPFAM" id="SSF56731">
    <property type="entry name" value="DNA primase core"/>
    <property type="match status" value="1"/>
</dbReference>
<dbReference type="GO" id="GO:0003677">
    <property type="term" value="F:DNA binding"/>
    <property type="evidence" value="ECO:0007669"/>
    <property type="project" value="UniProtKB-KW"/>
</dbReference>
<organism evidence="17 18">
    <name type="scientific">Litorilinea aerophila</name>
    <dbReference type="NCBI Taxonomy" id="1204385"/>
    <lineage>
        <taxon>Bacteria</taxon>
        <taxon>Bacillati</taxon>
        <taxon>Chloroflexota</taxon>
        <taxon>Caldilineae</taxon>
        <taxon>Caldilineales</taxon>
        <taxon>Caldilineaceae</taxon>
        <taxon>Litorilinea</taxon>
    </lineage>
</organism>
<dbReference type="SMART" id="SM00400">
    <property type="entry name" value="ZnF_CHCC"/>
    <property type="match status" value="1"/>
</dbReference>
<dbReference type="FunFam" id="3.90.980.10:FF:000001">
    <property type="entry name" value="DNA primase"/>
    <property type="match status" value="1"/>
</dbReference>
<comment type="subunit">
    <text evidence="12">Monomer. Interacts with DnaB.</text>
</comment>
<proteinExistence type="inferred from homology"/>
<feature type="zinc finger region" description="CHC2-type" evidence="14">
    <location>
        <begin position="34"/>
        <end position="59"/>
    </location>
</feature>
<evidence type="ECO:0000256" key="12">
    <source>
        <dbReference type="HAMAP-Rule" id="MF_00974"/>
    </source>
</evidence>
<name>A0A540VFK7_9CHLR</name>
<keyword evidence="1 12" id="KW-0240">DNA-directed RNA polymerase</keyword>
<evidence type="ECO:0000256" key="4">
    <source>
        <dbReference type="ARBA" id="ARBA00022695"/>
    </source>
</evidence>
<dbReference type="InParanoid" id="A0A540VFK7"/>
<dbReference type="SUPFAM" id="SSF57783">
    <property type="entry name" value="Zinc beta-ribbon"/>
    <property type="match status" value="1"/>
</dbReference>
<dbReference type="RefSeq" id="WP_141610364.1">
    <property type="nucleotide sequence ID" value="NZ_VIGC02000013.1"/>
</dbReference>
<reference evidence="17 18" key="1">
    <citation type="submission" date="2019-06" db="EMBL/GenBank/DDBJ databases">
        <title>Genome sequence of Litorilinea aerophila BAA-2444.</title>
        <authorList>
            <person name="Maclea K.S."/>
            <person name="Maurais E.G."/>
            <person name="Iannazzi L.C."/>
        </authorList>
    </citation>
    <scope>NUCLEOTIDE SEQUENCE [LARGE SCALE GENOMIC DNA]</scope>
    <source>
        <strain evidence="17 18">ATCC BAA-2444</strain>
    </source>
</reference>
<dbReference type="InterPro" id="IPR037068">
    <property type="entry name" value="DNA_primase_core_N_sf"/>
</dbReference>
<dbReference type="PANTHER" id="PTHR30313:SF2">
    <property type="entry name" value="DNA PRIMASE"/>
    <property type="match status" value="1"/>
</dbReference>
<feature type="region of interest" description="Disordered" evidence="15">
    <location>
        <begin position="450"/>
        <end position="488"/>
    </location>
</feature>
<dbReference type="GO" id="GO:0008270">
    <property type="term" value="F:zinc ion binding"/>
    <property type="evidence" value="ECO:0007669"/>
    <property type="project" value="UniProtKB-KW"/>
</dbReference>
<comment type="caution">
    <text evidence="12">Lacks conserved residue(s) required for the propagation of feature annotation.</text>
</comment>
<dbReference type="GO" id="GO:1990077">
    <property type="term" value="C:primosome complex"/>
    <property type="evidence" value="ECO:0007669"/>
    <property type="project" value="UniProtKB-KW"/>
</dbReference>
<dbReference type="EC" id="2.7.7.101" evidence="12"/>
<protein>
    <recommendedName>
        <fullName evidence="12 13">DNA primase</fullName>
        <ecNumber evidence="12">2.7.7.101</ecNumber>
    </recommendedName>
</protein>
<evidence type="ECO:0000256" key="10">
    <source>
        <dbReference type="ARBA" id="ARBA00023125"/>
    </source>
</evidence>
<dbReference type="Pfam" id="PF10410">
    <property type="entry name" value="DnaB_bind"/>
    <property type="match status" value="1"/>
</dbReference>
<dbReference type="PIRSF" id="PIRSF002811">
    <property type="entry name" value="DnaG"/>
    <property type="match status" value="1"/>
</dbReference>
<evidence type="ECO:0000256" key="8">
    <source>
        <dbReference type="ARBA" id="ARBA00022833"/>
    </source>
</evidence>
<feature type="domain" description="Toprim" evidence="16">
    <location>
        <begin position="251"/>
        <end position="333"/>
    </location>
</feature>
<keyword evidence="11 12" id="KW-0804">Transcription</keyword>
<evidence type="ECO:0000256" key="13">
    <source>
        <dbReference type="PIRNR" id="PIRNR002811"/>
    </source>
</evidence>
<dbReference type="Gene3D" id="3.40.1360.10">
    <property type="match status" value="1"/>
</dbReference>
<dbReference type="InterPro" id="IPR034151">
    <property type="entry name" value="TOPRIM_DnaG_bac"/>
</dbReference>
<dbReference type="GO" id="GO:0003899">
    <property type="term" value="F:DNA-directed RNA polymerase activity"/>
    <property type="evidence" value="ECO:0007669"/>
    <property type="project" value="UniProtKB-UniRule"/>
</dbReference>
<dbReference type="Pfam" id="PF13155">
    <property type="entry name" value="Toprim_2"/>
    <property type="match status" value="1"/>
</dbReference>
<keyword evidence="18" id="KW-1185">Reference proteome</keyword>
<dbReference type="GO" id="GO:0000428">
    <property type="term" value="C:DNA-directed RNA polymerase complex"/>
    <property type="evidence" value="ECO:0007669"/>
    <property type="project" value="UniProtKB-KW"/>
</dbReference>
<dbReference type="FunCoup" id="A0A540VFK7">
    <property type="interactions" value="343"/>
</dbReference>
<dbReference type="InterPro" id="IPR002694">
    <property type="entry name" value="Znf_CHC2"/>
</dbReference>
<evidence type="ECO:0000256" key="1">
    <source>
        <dbReference type="ARBA" id="ARBA00022478"/>
    </source>
</evidence>
<evidence type="ECO:0000256" key="14">
    <source>
        <dbReference type="PIRSR" id="PIRSR002811-1"/>
    </source>
</evidence>
<evidence type="ECO:0000256" key="11">
    <source>
        <dbReference type="ARBA" id="ARBA00023163"/>
    </source>
</evidence>
<evidence type="ECO:0000259" key="16">
    <source>
        <dbReference type="PROSITE" id="PS50880"/>
    </source>
</evidence>
<keyword evidence="5 12" id="KW-0235">DNA replication</keyword>
<keyword evidence="3 12" id="KW-0808">Transferase</keyword>
<dbReference type="FunFam" id="3.40.1360.10:FF:000002">
    <property type="entry name" value="DNA primase"/>
    <property type="match status" value="1"/>
</dbReference>
<dbReference type="InterPro" id="IPR030846">
    <property type="entry name" value="DnaG_bac"/>
</dbReference>
<evidence type="ECO:0000256" key="5">
    <source>
        <dbReference type="ARBA" id="ARBA00022705"/>
    </source>
</evidence>
<dbReference type="FunFam" id="3.90.580.10:FF:000001">
    <property type="entry name" value="DNA primase"/>
    <property type="match status" value="1"/>
</dbReference>
<evidence type="ECO:0000313" key="17">
    <source>
        <dbReference type="EMBL" id="TQE95545.1"/>
    </source>
</evidence>
<sequence length="667" mass="75460">MSAIDEIKQRVDIVELISRYTPLKKAGSTYKGLCPFHHERTPSFVVFPHTGTWHCFGACSTGGDVFTFLMKQEQLEFREALEMLARETGVSLESSQDESYRHRTTLYEVNAAAATYFTQILWEHPAAQPARSYLERRGIDRATAEQFQLGYALDSWDSLRDHLSAAGYSLELQLEAGLVKRHEERESIYDAFRARVMIPIRDRQGRVIGFGGRVLDDRQPKYLNTGETPIFHKSRVVFGLDQAYRSIRERGMAVIVEGYMDVIAAHQHGFTNVVACMGTALTAEQLQQLQRYTDHFVLALDADSAGQQATIRGLNQARQALGRIRKPTFTAGGRLRLEERLSAHLAIASMPEGQDPDDVIRSDPARWQALIEQAQPLVDFYFQVVARQYDLTTARGKGSAVAELTPLIAELDDEIEQQHYIQQLSRLVQIDEMTIAGRVQAAARAILATSGKAAQPGEARRPAQPGWQPGRAGPPDGPPPQQAPRPELAQRGDVSEDYLLANLLLDPELLIWLAGATAEREIEPLRVEDLENVENREIFRALKQFLAGDEPWDLALFQESLTGHLHRRLAELLQYGAQLPNRNLEELQQDLLKVVVRMRLRRLQAEYTRIKFMLDEAQRMGDRDAVRELYSVNNRNLRERSHLEQTWVGLSRVLHAQGHPSQGVKVR</sequence>
<evidence type="ECO:0000256" key="2">
    <source>
        <dbReference type="ARBA" id="ARBA00022515"/>
    </source>
</evidence>
<dbReference type="Pfam" id="PF01807">
    <property type="entry name" value="Zn_ribbon_DnaG"/>
    <property type="match status" value="1"/>
</dbReference>
<dbReference type="InterPro" id="IPR016136">
    <property type="entry name" value="DNA_helicase_N/primase_C"/>
</dbReference>
<dbReference type="InterPro" id="IPR050219">
    <property type="entry name" value="DnaG_primase"/>
</dbReference>